<organism evidence="2 3">
    <name type="scientific">Capillimicrobium parvum</name>
    <dbReference type="NCBI Taxonomy" id="2884022"/>
    <lineage>
        <taxon>Bacteria</taxon>
        <taxon>Bacillati</taxon>
        <taxon>Actinomycetota</taxon>
        <taxon>Thermoleophilia</taxon>
        <taxon>Solirubrobacterales</taxon>
        <taxon>Capillimicrobiaceae</taxon>
        <taxon>Capillimicrobium</taxon>
    </lineage>
</organism>
<dbReference type="SUPFAM" id="SSF54427">
    <property type="entry name" value="NTF2-like"/>
    <property type="match status" value="1"/>
</dbReference>
<evidence type="ECO:0000313" key="3">
    <source>
        <dbReference type="Proteomes" id="UP001162834"/>
    </source>
</evidence>
<evidence type="ECO:0000313" key="2">
    <source>
        <dbReference type="EMBL" id="UGS37466.1"/>
    </source>
</evidence>
<feature type="domain" description="DUF4440" evidence="1">
    <location>
        <begin position="9"/>
        <end position="77"/>
    </location>
</feature>
<reference evidence="2" key="1">
    <citation type="journal article" date="2022" name="Int. J. Syst. Evol. Microbiol.">
        <title>Pseudomonas aegrilactucae sp. nov. and Pseudomonas morbosilactucae sp. nov., pathogens causing bacterial rot of lettuce in Japan.</title>
        <authorList>
            <person name="Sawada H."/>
            <person name="Fujikawa T."/>
            <person name="Satou M."/>
        </authorList>
    </citation>
    <scope>NUCLEOTIDE SEQUENCE</scope>
    <source>
        <strain evidence="2">0166_1</strain>
    </source>
</reference>
<dbReference type="AlphaFoldDB" id="A0A9E6Y024"/>
<dbReference type="InterPro" id="IPR027843">
    <property type="entry name" value="DUF4440"/>
</dbReference>
<dbReference type="Gene3D" id="3.10.450.50">
    <property type="match status" value="1"/>
</dbReference>
<proteinExistence type="predicted"/>
<name>A0A9E6Y024_9ACTN</name>
<evidence type="ECO:0000259" key="1">
    <source>
        <dbReference type="Pfam" id="PF14534"/>
    </source>
</evidence>
<protein>
    <recommendedName>
        <fullName evidence="1">DUF4440 domain-containing protein</fullName>
    </recommendedName>
</protein>
<dbReference type="KEGG" id="sbae:DSM104329_03882"/>
<dbReference type="InterPro" id="IPR032710">
    <property type="entry name" value="NTF2-like_dom_sf"/>
</dbReference>
<dbReference type="EMBL" id="CP087164">
    <property type="protein sequence ID" value="UGS37466.1"/>
    <property type="molecule type" value="Genomic_DNA"/>
</dbReference>
<accession>A0A9E6Y024</accession>
<dbReference type="InterPro" id="IPR011944">
    <property type="entry name" value="Steroid_delta5-4_isomerase"/>
</dbReference>
<sequence length="128" mass="13263">MDPTTISQAVIEQLEAAWNAADGAAFARAFARDADFVNIRGELHSGTEAIAAGHQGIFDTIYRGSTVRYALIGARALDERVILAQVSGALHVPSGPLAGDLDALASIVLVAEGDGHRVAAFHNTLVAG</sequence>
<dbReference type="Proteomes" id="UP001162834">
    <property type="component" value="Chromosome"/>
</dbReference>
<dbReference type="RefSeq" id="WP_259311521.1">
    <property type="nucleotide sequence ID" value="NZ_CP087164.1"/>
</dbReference>
<keyword evidence="3" id="KW-1185">Reference proteome</keyword>
<dbReference type="Pfam" id="PF14534">
    <property type="entry name" value="DUF4440"/>
    <property type="match status" value="1"/>
</dbReference>
<gene>
    <name evidence="2" type="ORF">DSM104329_03882</name>
</gene>
<dbReference type="NCBIfam" id="TIGR02246">
    <property type="entry name" value="SgcJ/EcaC family oxidoreductase"/>
    <property type="match status" value="1"/>
</dbReference>